<evidence type="ECO:0000256" key="3">
    <source>
        <dbReference type="ARBA" id="ARBA00023004"/>
    </source>
</evidence>
<dbReference type="Gene3D" id="2.102.10.10">
    <property type="entry name" value="Rieske [2Fe-2S] iron-sulphur domain"/>
    <property type="match status" value="1"/>
</dbReference>
<keyword evidence="4" id="KW-0411">Iron-sulfur</keyword>
<feature type="domain" description="Rieske" evidence="9">
    <location>
        <begin position="106"/>
        <end position="166"/>
    </location>
</feature>
<evidence type="ECO:0000256" key="6">
    <source>
        <dbReference type="ARBA" id="ARBA00023157"/>
    </source>
</evidence>
<evidence type="ECO:0000313" key="11">
    <source>
        <dbReference type="Proteomes" id="UP000218287"/>
    </source>
</evidence>
<dbReference type="PROSITE" id="PS51296">
    <property type="entry name" value="RIESKE"/>
    <property type="match status" value="1"/>
</dbReference>
<gene>
    <name evidence="10" type="ORF">NIES21_03980</name>
</gene>
<dbReference type="Proteomes" id="UP000218287">
    <property type="component" value="Chromosome"/>
</dbReference>
<keyword evidence="6" id="KW-1015">Disulfide bond</keyword>
<dbReference type="GO" id="GO:0004497">
    <property type="term" value="F:monooxygenase activity"/>
    <property type="evidence" value="ECO:0007669"/>
    <property type="project" value="UniProtKB-ARBA"/>
</dbReference>
<keyword evidence="1" id="KW-0001">2Fe-2S</keyword>
<sequence>MKKTRRDFLIYIVGSSFTSVAIGYLFPKASQSREVDIETLCSLFPQNSRCQNYLPGVEALDIKGKAIQTNTLLATAQPGIPIPVKGLPNDKVDYLIIKDGPAIAEYGIRPICTHLGCTVEWNQQKNHFICPCHGSQYDSQGRVVHGPAVRSLPLITVVVKQNQVRLVDSKPAIDPR</sequence>
<evidence type="ECO:0000256" key="4">
    <source>
        <dbReference type="ARBA" id="ARBA00023014"/>
    </source>
</evidence>
<reference evidence="10 11" key="1">
    <citation type="submission" date="2017-06" db="EMBL/GenBank/DDBJ databases">
        <title>Genome sequencing of cyanobaciteial culture collection at National Institute for Environmental Studies (NIES).</title>
        <authorList>
            <person name="Hirose Y."/>
            <person name="Shimura Y."/>
            <person name="Fujisawa T."/>
            <person name="Nakamura Y."/>
            <person name="Kawachi M."/>
        </authorList>
    </citation>
    <scope>NUCLEOTIDE SEQUENCE [LARGE SCALE GENOMIC DNA]</scope>
    <source>
        <strain evidence="10 11">NIES-21</strain>
    </source>
</reference>
<dbReference type="AlphaFoldDB" id="A0A1Z4GAU8"/>
<evidence type="ECO:0000256" key="5">
    <source>
        <dbReference type="ARBA" id="ARBA00023078"/>
    </source>
</evidence>
<dbReference type="OrthoDB" id="9767869at2"/>
<keyword evidence="8" id="KW-0812">Transmembrane</keyword>
<proteinExistence type="predicted"/>
<dbReference type="InterPro" id="IPR005805">
    <property type="entry name" value="Rieske_Fe-S_prot_C"/>
</dbReference>
<keyword evidence="8" id="KW-0472">Membrane</keyword>
<evidence type="ECO:0000256" key="1">
    <source>
        <dbReference type="ARBA" id="ARBA00022714"/>
    </source>
</evidence>
<keyword evidence="8" id="KW-1133">Transmembrane helix</keyword>
<name>A0A1Z4GAU8_9CYAN</name>
<comment type="cofactor">
    <cofactor evidence="7">
        <name>[2Fe-2S] cluster</name>
        <dbReference type="ChEBI" id="CHEBI:190135"/>
    </cofactor>
</comment>
<accession>A0A1Z4GAU8</accession>
<dbReference type="Pfam" id="PF00355">
    <property type="entry name" value="Rieske"/>
    <property type="match status" value="1"/>
</dbReference>
<keyword evidence="11" id="KW-1185">Reference proteome</keyword>
<dbReference type="SUPFAM" id="SSF50022">
    <property type="entry name" value="ISP domain"/>
    <property type="match status" value="1"/>
</dbReference>
<keyword evidence="2" id="KW-0479">Metal-binding</keyword>
<evidence type="ECO:0000256" key="8">
    <source>
        <dbReference type="SAM" id="Phobius"/>
    </source>
</evidence>
<feature type="transmembrane region" description="Helical" evidence="8">
    <location>
        <begin position="7"/>
        <end position="26"/>
    </location>
</feature>
<evidence type="ECO:0000256" key="2">
    <source>
        <dbReference type="ARBA" id="ARBA00022723"/>
    </source>
</evidence>
<organism evidence="10 11">
    <name type="scientific">Anabaenopsis circularis NIES-21</name>
    <dbReference type="NCBI Taxonomy" id="1085406"/>
    <lineage>
        <taxon>Bacteria</taxon>
        <taxon>Bacillati</taxon>
        <taxon>Cyanobacteriota</taxon>
        <taxon>Cyanophyceae</taxon>
        <taxon>Nostocales</taxon>
        <taxon>Nodulariaceae</taxon>
        <taxon>Anabaenopsis</taxon>
    </lineage>
</organism>
<dbReference type="InterPro" id="IPR014349">
    <property type="entry name" value="Rieske_Fe-S_prot"/>
</dbReference>
<protein>
    <submittedName>
        <fullName evidence="10">Rieske [2Fe-2S] domain-containing protein</fullName>
    </submittedName>
</protein>
<dbReference type="EMBL" id="AP018174">
    <property type="protein sequence ID" value="BAY14641.1"/>
    <property type="molecule type" value="Genomic_DNA"/>
</dbReference>
<dbReference type="GO" id="GO:0051537">
    <property type="term" value="F:2 iron, 2 sulfur cluster binding"/>
    <property type="evidence" value="ECO:0007669"/>
    <property type="project" value="UniProtKB-KW"/>
</dbReference>
<dbReference type="PANTHER" id="PTHR10134">
    <property type="entry name" value="CYTOCHROME B-C1 COMPLEX SUBUNIT RIESKE, MITOCHONDRIAL"/>
    <property type="match status" value="1"/>
</dbReference>
<keyword evidence="5" id="KW-0793">Thylakoid</keyword>
<dbReference type="PRINTS" id="PR00162">
    <property type="entry name" value="RIESKE"/>
</dbReference>
<dbReference type="GO" id="GO:0046872">
    <property type="term" value="F:metal ion binding"/>
    <property type="evidence" value="ECO:0007669"/>
    <property type="project" value="UniProtKB-KW"/>
</dbReference>
<dbReference type="GO" id="GO:0016020">
    <property type="term" value="C:membrane"/>
    <property type="evidence" value="ECO:0007669"/>
    <property type="project" value="InterPro"/>
</dbReference>
<keyword evidence="3" id="KW-0408">Iron</keyword>
<evidence type="ECO:0000259" key="9">
    <source>
        <dbReference type="PROSITE" id="PS51296"/>
    </source>
</evidence>
<evidence type="ECO:0000256" key="7">
    <source>
        <dbReference type="ARBA" id="ARBA00034078"/>
    </source>
</evidence>
<dbReference type="InterPro" id="IPR017941">
    <property type="entry name" value="Rieske_2Fe-2S"/>
</dbReference>
<dbReference type="GO" id="GO:0016705">
    <property type="term" value="F:oxidoreductase activity, acting on paired donors, with incorporation or reduction of molecular oxygen"/>
    <property type="evidence" value="ECO:0007669"/>
    <property type="project" value="UniProtKB-ARBA"/>
</dbReference>
<evidence type="ECO:0000313" key="10">
    <source>
        <dbReference type="EMBL" id="BAY14641.1"/>
    </source>
</evidence>
<dbReference type="InterPro" id="IPR036922">
    <property type="entry name" value="Rieske_2Fe-2S_sf"/>
</dbReference>